<dbReference type="STRING" id="1137284.GCA_001418205_02505"/>
<reference evidence="4" key="1">
    <citation type="submission" date="2015-08" db="EMBL/GenBank/DDBJ databases">
        <authorList>
            <person name="Varghese N."/>
        </authorList>
    </citation>
    <scope>NUCLEOTIDE SEQUENCE [LARGE SCALE GENOMIC DNA]</scope>
    <source>
        <strain evidence="4">JCM 18476</strain>
    </source>
</reference>
<dbReference type="Pfam" id="PF02625">
    <property type="entry name" value="XdhC_CoxI"/>
    <property type="match status" value="1"/>
</dbReference>
<sequence>MKPWADVIAQLQRTGEAYVLVTVIGTRGSSPRETGSKMVVTTEHSFDTIGGGHLEYKAIAKARELMLKRQDCQHIEEYPLGATLGQCCGGKVSVLFEYFAERGKDVWLFGAGHVAKAMMPLLAELPLRVHWVDSRAEQFPEYIPDNVEQCLTDDPVGELRRASAGSYMLVLTHNHQLDYELTEAALKRADLGLIGVIGSDTKALRFRQRLAHREFSEADIANLICPVGLAEVPGKRPMEVAISIVGQLISLYQAETPRHVPQTAIDWSILKQELDMSLKD</sequence>
<evidence type="ECO:0000259" key="2">
    <source>
        <dbReference type="Pfam" id="PF13478"/>
    </source>
</evidence>
<evidence type="ECO:0000259" key="1">
    <source>
        <dbReference type="Pfam" id="PF02625"/>
    </source>
</evidence>
<feature type="domain" description="XdhC Rossmann" evidence="2">
    <location>
        <begin position="106"/>
        <end position="248"/>
    </location>
</feature>
<dbReference type="RefSeq" id="WP_055463570.1">
    <property type="nucleotide sequence ID" value="NZ_CYHG01000007.1"/>
</dbReference>
<dbReference type="PANTHER" id="PTHR30388">
    <property type="entry name" value="ALDEHYDE OXIDOREDUCTASE MOLYBDENUM COFACTOR ASSEMBLY PROTEIN"/>
    <property type="match status" value="1"/>
</dbReference>
<feature type="domain" description="XdhC- CoxI" evidence="1">
    <location>
        <begin position="12"/>
        <end position="70"/>
    </location>
</feature>
<dbReference type="NCBIfam" id="TIGR02964">
    <property type="entry name" value="xanthine_xdhC"/>
    <property type="match status" value="1"/>
</dbReference>
<gene>
    <name evidence="3" type="ORF">Ga0061065_107208</name>
</gene>
<dbReference type="Gene3D" id="3.40.50.720">
    <property type="entry name" value="NAD(P)-binding Rossmann-like Domain"/>
    <property type="match status" value="1"/>
</dbReference>
<dbReference type="Pfam" id="PF13478">
    <property type="entry name" value="XdhC_C"/>
    <property type="match status" value="1"/>
</dbReference>
<protein>
    <submittedName>
        <fullName evidence="3">Molybdenum cofactor sulfurylase</fullName>
    </submittedName>
</protein>
<keyword evidence="4" id="KW-1185">Reference proteome</keyword>
<dbReference type="InterPro" id="IPR027051">
    <property type="entry name" value="XdhC_Rossmann_dom"/>
</dbReference>
<dbReference type="PANTHER" id="PTHR30388:SF6">
    <property type="entry name" value="XANTHINE DEHYDROGENASE SUBUNIT A-RELATED"/>
    <property type="match status" value="1"/>
</dbReference>
<name>A0A0K6ING8_9GAMM</name>
<dbReference type="EMBL" id="CYHG01000007">
    <property type="protein sequence ID" value="CUB04634.1"/>
    <property type="molecule type" value="Genomic_DNA"/>
</dbReference>
<dbReference type="AlphaFoldDB" id="A0A0K6ING8"/>
<proteinExistence type="predicted"/>
<dbReference type="InterPro" id="IPR052698">
    <property type="entry name" value="MoCofactor_Util/Proc"/>
</dbReference>
<accession>A0A0K6ING8</accession>
<evidence type="ECO:0000313" key="4">
    <source>
        <dbReference type="Proteomes" id="UP000182769"/>
    </source>
</evidence>
<organism evidence="3 4">
    <name type="scientific">Marinomonas fungiae</name>
    <dbReference type="NCBI Taxonomy" id="1137284"/>
    <lineage>
        <taxon>Bacteria</taxon>
        <taxon>Pseudomonadati</taxon>
        <taxon>Pseudomonadota</taxon>
        <taxon>Gammaproteobacteria</taxon>
        <taxon>Oceanospirillales</taxon>
        <taxon>Oceanospirillaceae</taxon>
        <taxon>Marinomonas</taxon>
    </lineage>
</organism>
<dbReference type="InterPro" id="IPR014308">
    <property type="entry name" value="Xanthine_DH_XdhC"/>
</dbReference>
<evidence type="ECO:0000313" key="3">
    <source>
        <dbReference type="EMBL" id="CUB04634.1"/>
    </source>
</evidence>
<dbReference type="Proteomes" id="UP000182769">
    <property type="component" value="Unassembled WGS sequence"/>
</dbReference>
<dbReference type="InterPro" id="IPR003777">
    <property type="entry name" value="XdhC_CoxI"/>
</dbReference>
<dbReference type="OrthoDB" id="61481at2"/>